<dbReference type="GO" id="GO:0016787">
    <property type="term" value="F:hydrolase activity"/>
    <property type="evidence" value="ECO:0007669"/>
    <property type="project" value="InterPro"/>
</dbReference>
<dbReference type="Proteomes" id="UP000295781">
    <property type="component" value="Chromosome"/>
</dbReference>
<dbReference type="GO" id="GO:0016831">
    <property type="term" value="F:carboxy-lyase activity"/>
    <property type="evidence" value="ECO:0007669"/>
    <property type="project" value="InterPro"/>
</dbReference>
<protein>
    <recommendedName>
        <fullName evidence="2">Amidohydrolase-related domain-containing protein</fullName>
    </recommendedName>
</protein>
<feature type="domain" description="Amidohydrolase-related" evidence="2">
    <location>
        <begin position="97"/>
        <end position="384"/>
    </location>
</feature>
<dbReference type="PANTHER" id="PTHR21240:SF28">
    <property type="entry name" value="ISO-OROTATE DECARBOXYLASE (EUROFUNG)"/>
    <property type="match status" value="1"/>
</dbReference>
<dbReference type="GO" id="GO:0019748">
    <property type="term" value="P:secondary metabolic process"/>
    <property type="evidence" value="ECO:0007669"/>
    <property type="project" value="TreeGrafter"/>
</dbReference>
<dbReference type="InterPro" id="IPR006680">
    <property type="entry name" value="Amidohydro-rel"/>
</dbReference>
<dbReference type="EMBL" id="CP012670">
    <property type="protein sequence ID" value="AUX21846.1"/>
    <property type="molecule type" value="Genomic_DNA"/>
</dbReference>
<evidence type="ECO:0000313" key="3">
    <source>
        <dbReference type="EMBL" id="AUX21846.1"/>
    </source>
</evidence>
<name>A0A4P2PZ17_SORCE</name>
<proteinExistence type="predicted"/>
<evidence type="ECO:0000313" key="4">
    <source>
        <dbReference type="Proteomes" id="UP000295781"/>
    </source>
</evidence>
<gene>
    <name evidence="3" type="ORF">SOCEGT47_023410</name>
</gene>
<dbReference type="InterPro" id="IPR032466">
    <property type="entry name" value="Metal_Hydrolase"/>
</dbReference>
<dbReference type="SUPFAM" id="SSF51556">
    <property type="entry name" value="Metallo-dependent hydrolases"/>
    <property type="match status" value="1"/>
</dbReference>
<evidence type="ECO:0000256" key="1">
    <source>
        <dbReference type="ARBA" id="ARBA00023239"/>
    </source>
</evidence>
<dbReference type="InterPro" id="IPR032465">
    <property type="entry name" value="ACMSD"/>
</dbReference>
<reference evidence="3 4" key="1">
    <citation type="submission" date="2015-09" db="EMBL/GenBank/DDBJ databases">
        <title>Sorangium comparison.</title>
        <authorList>
            <person name="Zaburannyi N."/>
            <person name="Bunk B."/>
            <person name="Overmann J."/>
            <person name="Mueller R."/>
        </authorList>
    </citation>
    <scope>NUCLEOTIDE SEQUENCE [LARGE SCALE GENOMIC DNA]</scope>
    <source>
        <strain evidence="3 4">So ceGT47</strain>
    </source>
</reference>
<organism evidence="3 4">
    <name type="scientific">Sorangium cellulosum</name>
    <name type="common">Polyangium cellulosum</name>
    <dbReference type="NCBI Taxonomy" id="56"/>
    <lineage>
        <taxon>Bacteria</taxon>
        <taxon>Pseudomonadati</taxon>
        <taxon>Myxococcota</taxon>
        <taxon>Polyangia</taxon>
        <taxon>Polyangiales</taxon>
        <taxon>Polyangiaceae</taxon>
        <taxon>Sorangium</taxon>
    </lineage>
</organism>
<dbReference type="Gene3D" id="3.20.20.140">
    <property type="entry name" value="Metal-dependent hydrolases"/>
    <property type="match status" value="1"/>
</dbReference>
<dbReference type="RefSeq" id="WP_129347106.1">
    <property type="nucleotide sequence ID" value="NZ_CP012670.1"/>
</dbReference>
<dbReference type="GO" id="GO:0005737">
    <property type="term" value="C:cytoplasm"/>
    <property type="evidence" value="ECO:0007669"/>
    <property type="project" value="TreeGrafter"/>
</dbReference>
<dbReference type="OrthoDB" id="149172at2"/>
<sequence>MRDGHRILDADRHVIEPIDLWTTYMEPELRSHAPRLAYVGEGALADRVACRGPDGWLPLPPQPVVDGRPVYRRMGARAARELAAAASRRHGGSGALERPETQLADMDREGVDVAFLYPTLGLALQGMAPLDPRVATAYARAYNTWLRDFCARDPERLRGVGLVSPHAPAQMALELERAAALGFRAVVLRPNPVEGRTLGDAAYEPFWAECERRSIAVAVHEGAHAHLPAAGADRFSSRFALHACSHPMEQMMALLALLEGGVLERHPGLRIAFLEAGCGWLPYWLFRLDEIEYRNLAGEVAPHVRQAPSAYFRRQCFVGLEPDEPYLPEVVPRIGADNLLFGTDYPHPDHGPDLVGRALALRGELPDEVLRKILWDNPARFYGL</sequence>
<evidence type="ECO:0000259" key="2">
    <source>
        <dbReference type="Pfam" id="PF04909"/>
    </source>
</evidence>
<accession>A0A4P2PZ17</accession>
<dbReference type="Pfam" id="PF04909">
    <property type="entry name" value="Amidohydro_2"/>
    <property type="match status" value="1"/>
</dbReference>
<dbReference type="PANTHER" id="PTHR21240">
    <property type="entry name" value="2-AMINO-3-CARBOXYLMUCONATE-6-SEMIALDEHYDE DECARBOXYLASE"/>
    <property type="match status" value="1"/>
</dbReference>
<dbReference type="AlphaFoldDB" id="A0A4P2PZ17"/>
<keyword evidence="1" id="KW-0456">Lyase</keyword>